<keyword evidence="2" id="KW-1185">Reference proteome</keyword>
<organism evidence="1 2">
    <name type="scientific">Halteria grandinella</name>
    <dbReference type="NCBI Taxonomy" id="5974"/>
    <lineage>
        <taxon>Eukaryota</taxon>
        <taxon>Sar</taxon>
        <taxon>Alveolata</taxon>
        <taxon>Ciliophora</taxon>
        <taxon>Intramacronucleata</taxon>
        <taxon>Spirotrichea</taxon>
        <taxon>Stichotrichia</taxon>
        <taxon>Sporadotrichida</taxon>
        <taxon>Halteriidae</taxon>
        <taxon>Halteria</taxon>
    </lineage>
</organism>
<evidence type="ECO:0000313" key="2">
    <source>
        <dbReference type="Proteomes" id="UP000785679"/>
    </source>
</evidence>
<evidence type="ECO:0000313" key="1">
    <source>
        <dbReference type="EMBL" id="TNV85911.1"/>
    </source>
</evidence>
<sequence length="450" mass="50404">MTYNKRANFMIDEPESELCHPINLNPSKMAQQCSSGSSSEEDDFGTEWAKMQLDFQIQGQRPPLKLSHQGWGAKELQILERDEEGISNVRANKVARYCSTRSRINQDFINDRCQEKKPSSTTKHCDRQTTNCLKNNNVAADSLAQRESGLGKQSSDISSVRQSRLWNVFQMNGESQVCKNQFNQQQNSNPSPKDQDQVGINLQGVSEYFDHSLSHQDSKVAGDQAVQPKEAEDCCSDMNSDHDFSEVKDIEEDDEEEEMAMIKQHSQPFRPHQDNRISHIQSERMRGQTNTVQLSKSVWGGKQAQLSEGGKNAKDLKRYLDQLTYANVKSKLGEQVIFTVSECDENEDSVSEVRKSQVCEINVQQSLDSSKEIQDKSKLHLPSNLSGEQGMRSITINNLALKSRMSNQGLVILEQYGARLQSNSGNAKKLSGIIGGASGVGILHRPCAIQ</sequence>
<dbReference type="Proteomes" id="UP000785679">
    <property type="component" value="Unassembled WGS sequence"/>
</dbReference>
<proteinExistence type="predicted"/>
<accession>A0A8J8T905</accession>
<gene>
    <name evidence="1" type="ORF">FGO68_gene16654</name>
</gene>
<name>A0A8J8T905_HALGN</name>
<reference evidence="1" key="1">
    <citation type="submission" date="2019-06" db="EMBL/GenBank/DDBJ databases">
        <authorList>
            <person name="Zheng W."/>
        </authorList>
    </citation>
    <scope>NUCLEOTIDE SEQUENCE</scope>
    <source>
        <strain evidence="1">QDHG01</strain>
    </source>
</reference>
<protein>
    <submittedName>
        <fullName evidence="1">Uncharacterized protein</fullName>
    </submittedName>
</protein>
<comment type="caution">
    <text evidence="1">The sequence shown here is derived from an EMBL/GenBank/DDBJ whole genome shotgun (WGS) entry which is preliminary data.</text>
</comment>
<dbReference type="AlphaFoldDB" id="A0A8J8T905"/>
<dbReference type="EMBL" id="RRYP01001469">
    <property type="protein sequence ID" value="TNV85911.1"/>
    <property type="molecule type" value="Genomic_DNA"/>
</dbReference>